<dbReference type="Proteomes" id="UP000790709">
    <property type="component" value="Unassembled WGS sequence"/>
</dbReference>
<protein>
    <submittedName>
        <fullName evidence="1">Uncharacterized protein</fullName>
    </submittedName>
</protein>
<proteinExistence type="predicted"/>
<organism evidence="1 2">
    <name type="scientific">Leucogyrophana mollusca</name>
    <dbReference type="NCBI Taxonomy" id="85980"/>
    <lineage>
        <taxon>Eukaryota</taxon>
        <taxon>Fungi</taxon>
        <taxon>Dikarya</taxon>
        <taxon>Basidiomycota</taxon>
        <taxon>Agaricomycotina</taxon>
        <taxon>Agaricomycetes</taxon>
        <taxon>Agaricomycetidae</taxon>
        <taxon>Boletales</taxon>
        <taxon>Boletales incertae sedis</taxon>
        <taxon>Leucogyrophana</taxon>
    </lineage>
</organism>
<sequence length="82" mass="9402">PSIDGRCIILQRIVSRMTQYLAVVQGMPKEIKDLLDKKIRMFTWDNEGNSSVGYYLSKAPIKENHSKAYTEDPSCLPQLKNE</sequence>
<reference evidence="1" key="1">
    <citation type="journal article" date="2021" name="New Phytol.">
        <title>Evolutionary innovations through gain and loss of genes in the ectomycorrhizal Boletales.</title>
        <authorList>
            <person name="Wu G."/>
            <person name="Miyauchi S."/>
            <person name="Morin E."/>
            <person name="Kuo A."/>
            <person name="Drula E."/>
            <person name="Varga T."/>
            <person name="Kohler A."/>
            <person name="Feng B."/>
            <person name="Cao Y."/>
            <person name="Lipzen A."/>
            <person name="Daum C."/>
            <person name="Hundley H."/>
            <person name="Pangilinan J."/>
            <person name="Johnson J."/>
            <person name="Barry K."/>
            <person name="LaButti K."/>
            <person name="Ng V."/>
            <person name="Ahrendt S."/>
            <person name="Min B."/>
            <person name="Choi I.G."/>
            <person name="Park H."/>
            <person name="Plett J.M."/>
            <person name="Magnuson J."/>
            <person name="Spatafora J.W."/>
            <person name="Nagy L.G."/>
            <person name="Henrissat B."/>
            <person name="Grigoriev I.V."/>
            <person name="Yang Z.L."/>
            <person name="Xu J."/>
            <person name="Martin F.M."/>
        </authorList>
    </citation>
    <scope>NUCLEOTIDE SEQUENCE</scope>
    <source>
        <strain evidence="1">KUC20120723A-06</strain>
    </source>
</reference>
<evidence type="ECO:0000313" key="1">
    <source>
        <dbReference type="EMBL" id="KAH7918054.1"/>
    </source>
</evidence>
<accession>A0ACB8AXX5</accession>
<name>A0ACB8AXX5_9AGAM</name>
<keyword evidence="2" id="KW-1185">Reference proteome</keyword>
<evidence type="ECO:0000313" key="2">
    <source>
        <dbReference type="Proteomes" id="UP000790709"/>
    </source>
</evidence>
<dbReference type="EMBL" id="MU266866">
    <property type="protein sequence ID" value="KAH7918054.1"/>
    <property type="molecule type" value="Genomic_DNA"/>
</dbReference>
<gene>
    <name evidence="1" type="ORF">BV22DRAFT_1025235</name>
</gene>
<feature type="non-terminal residue" evidence="1">
    <location>
        <position position="1"/>
    </location>
</feature>
<comment type="caution">
    <text evidence="1">The sequence shown here is derived from an EMBL/GenBank/DDBJ whole genome shotgun (WGS) entry which is preliminary data.</text>
</comment>